<keyword evidence="1" id="KW-0812">Transmembrane</keyword>
<keyword evidence="1" id="KW-0472">Membrane</keyword>
<dbReference type="EMBL" id="VIUW01000001">
    <property type="protein sequence ID" value="TWD16527.1"/>
    <property type="molecule type" value="Genomic_DNA"/>
</dbReference>
<evidence type="ECO:0000256" key="1">
    <source>
        <dbReference type="SAM" id="Phobius"/>
    </source>
</evidence>
<evidence type="ECO:0000313" key="2">
    <source>
        <dbReference type="EMBL" id="TWD16527.1"/>
    </source>
</evidence>
<dbReference type="AlphaFoldDB" id="A0A560WFT5"/>
<dbReference type="OrthoDB" id="5079845at2"/>
<evidence type="ECO:0000313" key="3">
    <source>
        <dbReference type="Proteomes" id="UP000315628"/>
    </source>
</evidence>
<keyword evidence="3" id="KW-1185">Reference proteome</keyword>
<reference evidence="2 3" key="1">
    <citation type="submission" date="2019-06" db="EMBL/GenBank/DDBJ databases">
        <title>Sequencing the genomes of 1000 actinobacteria strains.</title>
        <authorList>
            <person name="Klenk H.-P."/>
        </authorList>
    </citation>
    <scope>NUCLEOTIDE SEQUENCE [LARGE SCALE GENOMIC DNA]</scope>
    <source>
        <strain evidence="2 3">DSM 18935</strain>
    </source>
</reference>
<gene>
    <name evidence="2" type="ORF">FB557_0050</name>
</gene>
<comment type="caution">
    <text evidence="2">The sequence shown here is derived from an EMBL/GenBank/DDBJ whole genome shotgun (WGS) entry which is preliminary data.</text>
</comment>
<accession>A0A560WFT5</accession>
<proteinExistence type="predicted"/>
<sequence>MDADPTYLGPGTYGLLWPVLGGLLLLALLVWAGLIYLSTRPPEEPRRAPMPPDAVTRIRQAALGRIDEVEQHVHSGGLSARGGHHELSLVVRGFAAEVAGLDADRMTAADLRARGPEHLARLIEEYYPRQFGAAESEPPTIDASARAAREVVSGWT</sequence>
<name>A0A560WFT5_9MICO</name>
<dbReference type="Proteomes" id="UP000315628">
    <property type="component" value="Unassembled WGS sequence"/>
</dbReference>
<organism evidence="2 3">
    <name type="scientific">Marihabitans asiaticum</name>
    <dbReference type="NCBI Taxonomy" id="415218"/>
    <lineage>
        <taxon>Bacteria</taxon>
        <taxon>Bacillati</taxon>
        <taxon>Actinomycetota</taxon>
        <taxon>Actinomycetes</taxon>
        <taxon>Micrococcales</taxon>
        <taxon>Intrasporangiaceae</taxon>
        <taxon>Marihabitans</taxon>
    </lineage>
</organism>
<dbReference type="RefSeq" id="WP_144854572.1">
    <property type="nucleotide sequence ID" value="NZ_BAAAYT010000001.1"/>
</dbReference>
<feature type="transmembrane region" description="Helical" evidence="1">
    <location>
        <begin position="15"/>
        <end position="37"/>
    </location>
</feature>
<keyword evidence="1" id="KW-1133">Transmembrane helix</keyword>
<protein>
    <submittedName>
        <fullName evidence="2">Uncharacterized protein</fullName>
    </submittedName>
</protein>